<evidence type="ECO:0000256" key="2">
    <source>
        <dbReference type="SAM" id="MobiDB-lite"/>
    </source>
</evidence>
<dbReference type="SUPFAM" id="SSF48452">
    <property type="entry name" value="TPR-like"/>
    <property type="match status" value="1"/>
</dbReference>
<evidence type="ECO:0000313" key="4">
    <source>
        <dbReference type="EMBL" id="WUX54477.1"/>
    </source>
</evidence>
<keyword evidence="1" id="KW-0902">Two-component regulatory system</keyword>
<dbReference type="RefSeq" id="WP_329078109.1">
    <property type="nucleotide sequence ID" value="NZ_CP109495.1"/>
</dbReference>
<dbReference type="InterPro" id="IPR005158">
    <property type="entry name" value="BTAD"/>
</dbReference>
<evidence type="ECO:0000256" key="1">
    <source>
        <dbReference type="ARBA" id="ARBA00023012"/>
    </source>
</evidence>
<name>A0ABZ2A6Y7_STRNV</name>
<dbReference type="Gene3D" id="1.25.40.10">
    <property type="entry name" value="Tetratricopeptide repeat domain"/>
    <property type="match status" value="2"/>
</dbReference>
<feature type="region of interest" description="Disordered" evidence="2">
    <location>
        <begin position="130"/>
        <end position="150"/>
    </location>
</feature>
<dbReference type="SUPFAM" id="SSF52540">
    <property type="entry name" value="P-loop containing nucleoside triphosphate hydrolases"/>
    <property type="match status" value="1"/>
</dbReference>
<sequence length="1090" mass="115629">MTTELRLLSGVSYRGREITGPRLHGLLALLADDLRSGRTSARLVADLWPETEERPEHPKKALQVLVSRVRSQLGPGLVVSTPTGYRLALDEQQVDASAVLLSAAESARHARAGDHIAALQHAEAGLARWERDSGEGAPETGAGDPLTELRRRRAATHRSLVRARALALSRLGRRTDAVAPLTAVLRDRPRDEEVLLELLRCEASASGPAQALATYDTYRRALREELGTDPGAPLRAAYQELLRSQAPVLRQGVAHDPNALLGRDDDLTTVTELLRTSRVTSIVGAGGLGKTRLAHAVSRVAEQRAVYFVPLAGVGTDGDVAGEVASVLSVREARRTTRAGPTAPADILGLIVSALGPGPVLLVLDNCEHVVRGAAELVRGLVSMTRDLRVLTTSRAPLGLSSESVYGLPQLDLPTSVELFERRARAARPDAELAPDAVAEVCRQLDGLPLAVELAAARVRVMSVPAIARRLGDRFTLLRGGARDAPPRHRTLHAVVEWSWNLLDPAGQAALRALSVFPGGFTEEAAHALLAHGGEVAEDGDDTLRVLEDLVDQSLLRVVDARPGARFHMLETVREFGAARLEAAGGTTRVTAAFLAWARDFGTAHHGPLLGAEPIVSGELIKAEQDNLLRALRLGLARGDGATVAATSAVLGGVWLVESAYARMAVLNDETAWLLSHYRPEPDAVEITRTALTVCTAYGLVTGGPRASRALVALRRLPTAPPDTLIGATALALTGGPGAGPQTEGSAPLLTAVTSAFDSFVRESEGDLPGALAAAGRMLDASDVAAVPWVWIIAHARVGELSARSGRIEQERSHYEAMLPVLEGLNARPDVVGVHAALALIGLQLGDVDDAERQLDLATRYPADDEAAMTFGLGTDAESGHAFDHAVRGEIALARGQTETGLSLWRTAVEQVTQLNSRSLIAEHSLDLWAVEIDTAAVMAHAQHGRLDLVAEAAGELRHSLTKALASPLVSSPMSRLELPACGALLLALATVDLAAVEESTDGGTGVRRSAARLIALAERFRLLRNFQPTMSPARARRTAERADATEYARAAAEYTALPHEDLRAAALDALRQRDASAPTATHRAAGSRL</sequence>
<gene>
    <name evidence="4" type="ORF">OG442_24635</name>
</gene>
<dbReference type="InterPro" id="IPR011990">
    <property type="entry name" value="TPR-like_helical_dom_sf"/>
</dbReference>
<proteinExistence type="predicted"/>
<dbReference type="PANTHER" id="PTHR47691:SF3">
    <property type="entry name" value="HTH-TYPE TRANSCRIPTIONAL REGULATOR RV0890C-RELATED"/>
    <property type="match status" value="1"/>
</dbReference>
<dbReference type="Proteomes" id="UP001432209">
    <property type="component" value="Chromosome"/>
</dbReference>
<evidence type="ECO:0000259" key="3">
    <source>
        <dbReference type="SMART" id="SM01043"/>
    </source>
</evidence>
<dbReference type="SMART" id="SM01043">
    <property type="entry name" value="BTAD"/>
    <property type="match status" value="1"/>
</dbReference>
<dbReference type="EMBL" id="CP109495">
    <property type="protein sequence ID" value="WUX54477.1"/>
    <property type="molecule type" value="Genomic_DNA"/>
</dbReference>
<reference evidence="4" key="1">
    <citation type="submission" date="2022-10" db="EMBL/GenBank/DDBJ databases">
        <title>The complete genomes of actinobacterial strains from the NBC collection.</title>
        <authorList>
            <person name="Joergensen T.S."/>
            <person name="Alvarez Arevalo M."/>
            <person name="Sterndorff E.B."/>
            <person name="Faurdal D."/>
            <person name="Vuksanovic O."/>
            <person name="Mourched A.-S."/>
            <person name="Charusanti P."/>
            <person name="Shaw S."/>
            <person name="Blin K."/>
            <person name="Weber T."/>
        </authorList>
    </citation>
    <scope>NUCLEOTIDE SEQUENCE</scope>
    <source>
        <strain evidence="4">NBC_01432</strain>
    </source>
</reference>
<keyword evidence="5" id="KW-1185">Reference proteome</keyword>
<protein>
    <submittedName>
        <fullName evidence="4">AfsR/SARP family transcriptional regulator</fullName>
    </submittedName>
</protein>
<dbReference type="PRINTS" id="PR00364">
    <property type="entry name" value="DISEASERSIST"/>
</dbReference>
<accession>A0ABZ2A6Y7</accession>
<organism evidence="4 5">
    <name type="scientific">Streptomyces niveus</name>
    <name type="common">Streptomyces spheroides</name>
    <dbReference type="NCBI Taxonomy" id="193462"/>
    <lineage>
        <taxon>Bacteria</taxon>
        <taxon>Bacillati</taxon>
        <taxon>Actinomycetota</taxon>
        <taxon>Actinomycetes</taxon>
        <taxon>Kitasatosporales</taxon>
        <taxon>Streptomycetaceae</taxon>
        <taxon>Streptomyces</taxon>
    </lineage>
</organism>
<dbReference type="Gene3D" id="1.10.10.10">
    <property type="entry name" value="Winged helix-like DNA-binding domain superfamily/Winged helix DNA-binding domain"/>
    <property type="match status" value="1"/>
</dbReference>
<dbReference type="PANTHER" id="PTHR47691">
    <property type="entry name" value="REGULATOR-RELATED"/>
    <property type="match status" value="1"/>
</dbReference>
<dbReference type="InterPro" id="IPR036388">
    <property type="entry name" value="WH-like_DNA-bd_sf"/>
</dbReference>
<evidence type="ECO:0000313" key="5">
    <source>
        <dbReference type="Proteomes" id="UP001432209"/>
    </source>
</evidence>
<feature type="domain" description="Bacterial transcriptional activator" evidence="3">
    <location>
        <begin position="94"/>
        <end position="242"/>
    </location>
</feature>
<dbReference type="InterPro" id="IPR027417">
    <property type="entry name" value="P-loop_NTPase"/>
</dbReference>
<dbReference type="Pfam" id="PF03704">
    <property type="entry name" value="BTAD"/>
    <property type="match status" value="1"/>
</dbReference>